<gene>
    <name evidence="3" type="ORF">H6A04_12095</name>
</gene>
<dbReference type="Gene3D" id="3.90.220.20">
    <property type="entry name" value="DNA methylase specificity domains"/>
    <property type="match status" value="1"/>
</dbReference>
<dbReference type="RefSeq" id="WP_204716960.1">
    <property type="nucleotide sequence ID" value="NZ_JACJLT010000327.1"/>
</dbReference>
<evidence type="ECO:0000256" key="1">
    <source>
        <dbReference type="ARBA" id="ARBA00022747"/>
    </source>
</evidence>
<comment type="caution">
    <text evidence="3">The sequence shown here is derived from an EMBL/GenBank/DDBJ whole genome shotgun (WGS) entry which is preliminary data.</text>
</comment>
<evidence type="ECO:0008006" key="5">
    <source>
        <dbReference type="Google" id="ProtNLM"/>
    </source>
</evidence>
<dbReference type="Gene3D" id="1.10.287.1120">
    <property type="entry name" value="Bipartite methylase S protein"/>
    <property type="match status" value="1"/>
</dbReference>
<dbReference type="SUPFAM" id="SSF116734">
    <property type="entry name" value="DNA methylase specificity domain"/>
    <property type="match status" value="1"/>
</dbReference>
<dbReference type="Proteomes" id="UP000728968">
    <property type="component" value="Unassembled WGS sequence"/>
</dbReference>
<dbReference type="EMBL" id="JACJLT010000327">
    <property type="protein sequence ID" value="MBM6876367.1"/>
    <property type="molecule type" value="Genomic_DNA"/>
</dbReference>
<dbReference type="InterPro" id="IPR044946">
    <property type="entry name" value="Restrct_endonuc_typeI_TRD_sf"/>
</dbReference>
<feature type="non-terminal residue" evidence="3">
    <location>
        <position position="1"/>
    </location>
</feature>
<evidence type="ECO:0000256" key="2">
    <source>
        <dbReference type="ARBA" id="ARBA00023125"/>
    </source>
</evidence>
<reference evidence="3 4" key="1">
    <citation type="journal article" date="2021" name="Sci. Rep.">
        <title>The distribution of antibiotic resistance genes in chicken gut microbiota commensals.</title>
        <authorList>
            <person name="Juricova H."/>
            <person name="Matiasovicova J."/>
            <person name="Kubasova T."/>
            <person name="Cejkova D."/>
            <person name="Rychlik I."/>
        </authorList>
    </citation>
    <scope>NUCLEOTIDE SEQUENCE [LARGE SCALE GENOMIC DNA]</scope>
    <source>
        <strain evidence="3 4">An425</strain>
    </source>
</reference>
<keyword evidence="1" id="KW-0680">Restriction system</keyword>
<keyword evidence="2" id="KW-0238">DNA-binding</keyword>
<sequence length="95" mass="11044">DSIGKDLFLIGVRLSKFPCPLLFEQHNTGSAIPHTDKNYIENITFFLPNNGKINYFSKIFKRILLKKIVLEDEVYKLIELRDYLLPRLMSGEISV</sequence>
<name>A0ABS2G5H6_FUSMR</name>
<evidence type="ECO:0000313" key="4">
    <source>
        <dbReference type="Proteomes" id="UP000728968"/>
    </source>
</evidence>
<proteinExistence type="predicted"/>
<keyword evidence="4" id="KW-1185">Reference proteome</keyword>
<accession>A0ABS2G5H6</accession>
<evidence type="ECO:0000313" key="3">
    <source>
        <dbReference type="EMBL" id="MBM6876367.1"/>
    </source>
</evidence>
<organism evidence="3 4">
    <name type="scientific">Fusobacterium mortiferum</name>
    <dbReference type="NCBI Taxonomy" id="850"/>
    <lineage>
        <taxon>Bacteria</taxon>
        <taxon>Fusobacteriati</taxon>
        <taxon>Fusobacteriota</taxon>
        <taxon>Fusobacteriia</taxon>
        <taxon>Fusobacteriales</taxon>
        <taxon>Fusobacteriaceae</taxon>
        <taxon>Fusobacterium</taxon>
    </lineage>
</organism>
<protein>
    <recommendedName>
        <fullName evidence="5">Restriction endonuclease subunit S</fullName>
    </recommendedName>
</protein>